<reference evidence="1 2" key="1">
    <citation type="journal article" date="2019" name="Nat. Microbiol.">
        <title>Mediterranean grassland soil C-N compound turnover is dependent on rainfall and depth, and is mediated by genomically divergent microorganisms.</title>
        <authorList>
            <person name="Diamond S."/>
            <person name="Andeer P.F."/>
            <person name="Li Z."/>
            <person name="Crits-Christoph A."/>
            <person name="Burstein D."/>
            <person name="Anantharaman K."/>
            <person name="Lane K.R."/>
            <person name="Thomas B.C."/>
            <person name="Pan C."/>
            <person name="Northen T.R."/>
            <person name="Banfield J.F."/>
        </authorList>
    </citation>
    <scope>NUCLEOTIDE SEQUENCE [LARGE SCALE GENOMIC DNA]</scope>
    <source>
        <strain evidence="1">NP_8</strain>
    </source>
</reference>
<sequence length="236" mass="26760">MSYVDLKHLLADLALEAVRDPERAVWAAVAAAYGALAEEERQTVPWVALRRKAEECGRGLDWHPTIDDAQRLVERGLLTRRDEEFTIRQQFVPVLAYLRRQTSRLLDALKWVRAHGPLGDEADLQRGVALFNAGLYFECHELLEAVWRATPGSERAFYHGIVQVAAAFYHYEKHNLHGARTLLTKGMLKLEGFPDHYRGVDLAAFRRILRPWLEHFNTGAPNAPQAVPIISMDDGA</sequence>
<name>A0A537IJR2_9BACT</name>
<dbReference type="Proteomes" id="UP000318834">
    <property type="component" value="Unassembled WGS sequence"/>
</dbReference>
<proteinExistence type="predicted"/>
<gene>
    <name evidence="1" type="ORF">E6H05_12390</name>
</gene>
<dbReference type="EMBL" id="VBAP01000108">
    <property type="protein sequence ID" value="TMI71529.1"/>
    <property type="molecule type" value="Genomic_DNA"/>
</dbReference>
<dbReference type="PANTHER" id="PTHR34796">
    <property type="entry name" value="EXPRESSED PROTEIN"/>
    <property type="match status" value="1"/>
</dbReference>
<dbReference type="SUPFAM" id="SSF140663">
    <property type="entry name" value="TTHA0068-like"/>
    <property type="match status" value="1"/>
</dbReference>
<evidence type="ECO:0000313" key="2">
    <source>
        <dbReference type="Proteomes" id="UP000318834"/>
    </source>
</evidence>
<accession>A0A537IJR2</accession>
<protein>
    <submittedName>
        <fullName evidence="1">DUF309 domain-containing protein</fullName>
    </submittedName>
</protein>
<dbReference type="Pfam" id="PF03745">
    <property type="entry name" value="DUF309"/>
    <property type="match status" value="1"/>
</dbReference>
<dbReference type="PANTHER" id="PTHR34796:SF1">
    <property type="entry name" value="EXPRESSED PROTEIN"/>
    <property type="match status" value="1"/>
</dbReference>
<dbReference type="Gene3D" id="1.10.3450.10">
    <property type="entry name" value="TTHA0068-like"/>
    <property type="match status" value="1"/>
</dbReference>
<evidence type="ECO:0000313" key="1">
    <source>
        <dbReference type="EMBL" id="TMI71529.1"/>
    </source>
</evidence>
<dbReference type="InterPro" id="IPR005500">
    <property type="entry name" value="DUF309"/>
</dbReference>
<comment type="caution">
    <text evidence="1">The sequence shown here is derived from an EMBL/GenBank/DDBJ whole genome shotgun (WGS) entry which is preliminary data.</text>
</comment>
<organism evidence="1 2">
    <name type="scientific">Candidatus Segetimicrobium genomatis</name>
    <dbReference type="NCBI Taxonomy" id="2569760"/>
    <lineage>
        <taxon>Bacteria</taxon>
        <taxon>Bacillati</taxon>
        <taxon>Candidatus Sysuimicrobiota</taxon>
        <taxon>Candidatus Sysuimicrobiia</taxon>
        <taxon>Candidatus Sysuimicrobiales</taxon>
        <taxon>Candidatus Segetimicrobiaceae</taxon>
        <taxon>Candidatus Segetimicrobium</taxon>
    </lineage>
</organism>
<dbReference type="InterPro" id="IPR023203">
    <property type="entry name" value="TTHA0068_sf"/>
</dbReference>
<dbReference type="AlphaFoldDB" id="A0A537IJR2"/>